<dbReference type="EMBL" id="LT615367">
    <property type="protein sequence ID" value="SLM62650.1"/>
    <property type="molecule type" value="Genomic_DNA"/>
</dbReference>
<keyword evidence="1" id="KW-0732">Signal</keyword>
<gene>
    <name evidence="2" type="ORF">DAQ1742_01708</name>
</gene>
<accession>A0A375A9D5</accession>
<evidence type="ECO:0000256" key="1">
    <source>
        <dbReference type="SAM" id="SignalP"/>
    </source>
</evidence>
<reference evidence="2 3" key="1">
    <citation type="submission" date="2016-09" db="EMBL/GenBank/DDBJ databases">
        <authorList>
            <person name="Reverchon S."/>
            <person name="Nasser W."/>
            <person name="Leonard S."/>
            <person name="Brochier C."/>
            <person name="Duprey A."/>
        </authorList>
    </citation>
    <scope>NUCLEOTIDE SEQUENCE [LARGE SCALE GENOMIC DNA]</scope>
    <source>
        <strain evidence="2 3">174/2</strain>
    </source>
</reference>
<sequence>MKFKTIALVIALSATSFGVAAVDGYKGVKFGSDLKTVIAAKWCNLKKYEEKKINGVESYYCQDFKFSGSNSLTMVLFLNGKFERLAITLNDGINPVVAALERKYGQPSSSSTPDEAKAALANGGTIYIRYDNDTIFVAGHRDASTGKDFSQLIYTSPNFDQAMAAQQAKNLGNDL</sequence>
<name>A0A375A9D5_9GAMM</name>
<organism evidence="2 3">
    <name type="scientific">Dickeya aquatica</name>
    <dbReference type="NCBI Taxonomy" id="1401087"/>
    <lineage>
        <taxon>Bacteria</taxon>
        <taxon>Pseudomonadati</taxon>
        <taxon>Pseudomonadota</taxon>
        <taxon>Gammaproteobacteria</taxon>
        <taxon>Enterobacterales</taxon>
        <taxon>Pectobacteriaceae</taxon>
        <taxon>Dickeya</taxon>
    </lineage>
</organism>
<feature type="chain" id="PRO_5016894645" evidence="1">
    <location>
        <begin position="21"/>
        <end position="175"/>
    </location>
</feature>
<dbReference type="Proteomes" id="UP000294820">
    <property type="component" value="Chromosome 1"/>
</dbReference>
<dbReference type="KEGG" id="daq:DAQ1742_01708"/>
<dbReference type="AlphaFoldDB" id="A0A375A9D5"/>
<protein>
    <submittedName>
        <fullName evidence="2">Uncharacterized protein</fullName>
    </submittedName>
</protein>
<feature type="signal peptide" evidence="1">
    <location>
        <begin position="1"/>
        <end position="20"/>
    </location>
</feature>
<evidence type="ECO:0000313" key="2">
    <source>
        <dbReference type="EMBL" id="SLM62650.1"/>
    </source>
</evidence>
<keyword evidence="3" id="KW-1185">Reference proteome</keyword>
<proteinExistence type="predicted"/>
<evidence type="ECO:0000313" key="3">
    <source>
        <dbReference type="Proteomes" id="UP000294820"/>
    </source>
</evidence>
<dbReference type="RefSeq" id="WP_180706278.1">
    <property type="nucleotide sequence ID" value="NZ_LT615367.1"/>
</dbReference>